<dbReference type="HAMAP" id="MF_01658">
    <property type="entry name" value="COQ7"/>
    <property type="match status" value="1"/>
</dbReference>
<evidence type="ECO:0000256" key="1">
    <source>
        <dbReference type="ARBA" id="ARBA00004749"/>
    </source>
</evidence>
<dbReference type="GO" id="GO:0008682">
    <property type="term" value="F:3-demethoxyubiquinol 3-hydroxylase activity"/>
    <property type="evidence" value="ECO:0007669"/>
    <property type="project" value="UniProtKB-EC"/>
</dbReference>
<dbReference type="Ensembl" id="ENSEBUT00000014982.1">
    <property type="protein sequence ID" value="ENSEBUP00000014406.1"/>
    <property type="gene ID" value="ENSEBUG00000009081.1"/>
</dbReference>
<sequence>MLGRFSSCRLVLRGRPLWRYRSNETRIEPEEWESVERSKRRENGGSDGVDRALLCRIIRVDHAGEYGADRLYAGQSAVLGRGPVGPIIQKMWDEEKAHLQTFEELMVRHRVRPTALLPIWNVAGFLVGAGTALLGKEGAMACTVAVEEVISDHYNNQIRTLMEQNPQHYTELLQVLKKFRDDEMEHHDTGLEHDAEQAPGYAVLKTTIQLGCKAAIYLSERI</sequence>
<feature type="binding site" evidence="8">
    <location>
        <position position="147"/>
    </location>
    <ligand>
        <name>Fe cation</name>
        <dbReference type="ChEBI" id="CHEBI:24875"/>
        <label>2</label>
    </ligand>
</feature>
<evidence type="ECO:0000313" key="9">
    <source>
        <dbReference type="Ensembl" id="ENSEBUP00000014406.1"/>
    </source>
</evidence>
<dbReference type="GO" id="GO:0031314">
    <property type="term" value="C:extrinsic component of mitochondrial inner membrane"/>
    <property type="evidence" value="ECO:0007669"/>
    <property type="project" value="UniProtKB-UniRule"/>
</dbReference>
<dbReference type="GO" id="GO:0046872">
    <property type="term" value="F:metal ion binding"/>
    <property type="evidence" value="ECO:0007669"/>
    <property type="project" value="UniProtKB-KW"/>
</dbReference>
<keyword evidence="10" id="KW-1185">Reference proteome</keyword>
<gene>
    <name evidence="8" type="primary">COQ7</name>
</gene>
<proteinExistence type="inferred from homology"/>
<dbReference type="AlphaFoldDB" id="A0A8C4WVZ5"/>
<dbReference type="Pfam" id="PF03232">
    <property type="entry name" value="COQ7"/>
    <property type="match status" value="1"/>
</dbReference>
<feature type="binding site" evidence="8">
    <location>
        <position position="183"/>
    </location>
    <ligand>
        <name>Fe cation</name>
        <dbReference type="ChEBI" id="CHEBI:24875"/>
        <label>1</label>
    </ligand>
</feature>
<dbReference type="GO" id="GO:0010468">
    <property type="term" value="P:regulation of gene expression"/>
    <property type="evidence" value="ECO:0007669"/>
    <property type="project" value="TreeGrafter"/>
</dbReference>
<accession>A0A8C4WVZ5</accession>
<dbReference type="GO" id="GO:0006744">
    <property type="term" value="P:ubiquinone biosynthetic process"/>
    <property type="evidence" value="ECO:0007669"/>
    <property type="project" value="UniProtKB-UniRule"/>
</dbReference>
<dbReference type="GO" id="GO:0008340">
    <property type="term" value="P:determination of adult lifespan"/>
    <property type="evidence" value="ECO:0007669"/>
    <property type="project" value="TreeGrafter"/>
</dbReference>
<evidence type="ECO:0000313" key="10">
    <source>
        <dbReference type="Proteomes" id="UP000694388"/>
    </source>
</evidence>
<comment type="catalytic activity">
    <reaction evidence="8">
        <text>a 5-methoxy-2-methyl-3-(all-trans-polyprenyl)benzene-1,4-diol + AH2 + O2 = a 3-demethylubiquinol + A + H2O</text>
        <dbReference type="Rhea" id="RHEA:50908"/>
        <dbReference type="Rhea" id="RHEA-COMP:10859"/>
        <dbReference type="Rhea" id="RHEA-COMP:10914"/>
        <dbReference type="ChEBI" id="CHEBI:13193"/>
        <dbReference type="ChEBI" id="CHEBI:15377"/>
        <dbReference type="ChEBI" id="CHEBI:15379"/>
        <dbReference type="ChEBI" id="CHEBI:17499"/>
        <dbReference type="ChEBI" id="CHEBI:84167"/>
        <dbReference type="ChEBI" id="CHEBI:84422"/>
        <dbReference type="EC" id="1.14.99.60"/>
    </reaction>
</comment>
<comment type="subcellular location">
    <subcellularLocation>
        <location evidence="8">Mitochondrion inner membrane</location>
        <topology evidence="8">Peripheral membrane protein</topology>
        <orientation evidence="8">Matrix side</orientation>
    </subcellularLocation>
</comment>
<reference evidence="9" key="1">
    <citation type="submission" date="2025-08" db="UniProtKB">
        <authorList>
            <consortium name="Ensembl"/>
        </authorList>
    </citation>
    <scope>IDENTIFICATION</scope>
</reference>
<keyword evidence="8" id="KW-0496">Mitochondrion</keyword>
<feature type="binding site" evidence="8">
    <location>
        <position position="95"/>
    </location>
    <ligand>
        <name>Fe cation</name>
        <dbReference type="ChEBI" id="CHEBI:24875"/>
        <label>1</label>
    </ligand>
</feature>
<evidence type="ECO:0000256" key="2">
    <source>
        <dbReference type="ARBA" id="ARBA00022688"/>
    </source>
</evidence>
<comment type="subunit">
    <text evidence="8">Component of a multi-subunit COQ enzyme complex, composed of at least COQ3, COQ4, COQ5, COQ6, COQ7 and COQ9. Interacts with ADCK4 and COQ6. Interacts with COQ9.</text>
</comment>
<dbReference type="CDD" id="cd01042">
    <property type="entry name" value="DMQH"/>
    <property type="match status" value="1"/>
</dbReference>
<comment type="pathway">
    <text evidence="1 8">Cofactor biosynthesis; ubiquinone biosynthesis.</text>
</comment>
<keyword evidence="7 8" id="KW-0472">Membrane</keyword>
<dbReference type="GO" id="GO:0005634">
    <property type="term" value="C:nucleus"/>
    <property type="evidence" value="ECO:0007669"/>
    <property type="project" value="TreeGrafter"/>
</dbReference>
<evidence type="ECO:0000256" key="7">
    <source>
        <dbReference type="ARBA" id="ARBA00023136"/>
    </source>
</evidence>
<dbReference type="GeneTree" id="ENSGT00390000014520"/>
<dbReference type="GO" id="GO:2000377">
    <property type="term" value="P:regulation of reactive oxygen species metabolic process"/>
    <property type="evidence" value="ECO:0007669"/>
    <property type="project" value="TreeGrafter"/>
</dbReference>
<dbReference type="PANTHER" id="PTHR11237">
    <property type="entry name" value="COENZYME Q10 BIOSYNTHESIS PROTEIN 7"/>
    <property type="match status" value="1"/>
</dbReference>
<feature type="binding site" evidence="8">
    <location>
        <position position="95"/>
    </location>
    <ligand>
        <name>Fe cation</name>
        <dbReference type="ChEBI" id="CHEBI:24875"/>
        <label>2</label>
    </ligand>
</feature>
<keyword evidence="8" id="KW-0999">Mitochondrion inner membrane</keyword>
<keyword evidence="5 8" id="KW-0408">Iron</keyword>
<keyword evidence="3 8" id="KW-0479">Metal-binding</keyword>
<dbReference type="GO" id="GO:0016709">
    <property type="term" value="F:oxidoreductase activity, acting on paired donors, with incorporation or reduction of molecular oxygen, NAD(P)H as one donor, and incorporation of one atom of oxygen"/>
    <property type="evidence" value="ECO:0007669"/>
    <property type="project" value="UniProtKB-UniRule"/>
</dbReference>
<feature type="binding site" evidence="8">
    <location>
        <position position="65"/>
    </location>
    <ligand>
        <name>Fe cation</name>
        <dbReference type="ChEBI" id="CHEBI:24875"/>
        <label>1</label>
    </ligand>
</feature>
<evidence type="ECO:0000256" key="6">
    <source>
        <dbReference type="ARBA" id="ARBA00023033"/>
    </source>
</evidence>
<keyword evidence="6 8" id="KW-0503">Monooxygenase</keyword>
<protein>
    <recommendedName>
        <fullName evidence="8">5-demethoxyubiquinone hydroxylase, mitochondrial</fullName>
        <shortName evidence="8">DMQ hydroxylase</shortName>
        <ecNumber evidence="8">1.14.99.60</ecNumber>
    </recommendedName>
    <alternativeName>
        <fullName evidence="8">Timing protein clk-1 homolog</fullName>
    </alternativeName>
    <alternativeName>
        <fullName evidence="8">Ubiquinone biosynthesis monooxygenase COQ7</fullName>
    </alternativeName>
</protein>
<evidence type="ECO:0000256" key="5">
    <source>
        <dbReference type="ARBA" id="ARBA00023004"/>
    </source>
</evidence>
<keyword evidence="2 8" id="KW-0831">Ubiquinone biosynthesis</keyword>
<feature type="binding site" evidence="8">
    <location>
        <position position="183"/>
    </location>
    <ligand>
        <name>Fe cation</name>
        <dbReference type="ChEBI" id="CHEBI:24875"/>
        <label>2</label>
    </ligand>
</feature>
<evidence type="ECO:0000256" key="4">
    <source>
        <dbReference type="ARBA" id="ARBA00023002"/>
    </source>
</evidence>
<keyword evidence="4 8" id="KW-0560">Oxidoreductase</keyword>
<name>A0A8C4WVZ5_EPTBU</name>
<dbReference type="InterPro" id="IPR011566">
    <property type="entry name" value="Ubq_synth_Coq7"/>
</dbReference>
<dbReference type="PANTHER" id="PTHR11237:SF4">
    <property type="entry name" value="5-DEMETHOXYUBIQUINONE HYDROXYLASE, MITOCHONDRIAL"/>
    <property type="match status" value="1"/>
</dbReference>
<comment type="function">
    <text evidence="8">Catalyzes the hydroxylation of 2-polyprenyl-3-methyl-6-methoxy-1,4-benzoquinol (DMQH2) during ubiquinone biosynthesis. Has also a structural role in the COQ enzyme complex, stabilizing other COQ polypeptides. Involved in lifespan determination in a ubiquinone-independent manner.</text>
</comment>
<evidence type="ECO:0000256" key="8">
    <source>
        <dbReference type="HAMAP-Rule" id="MF_03194"/>
    </source>
</evidence>
<dbReference type="EC" id="1.14.99.60" evidence="8"/>
<dbReference type="InterPro" id="IPR009078">
    <property type="entry name" value="Ferritin-like_SF"/>
</dbReference>
<comment type="similarity">
    <text evidence="8">Belongs to the COQ7 family.</text>
</comment>
<dbReference type="OMA" id="WSTAVMG"/>
<dbReference type="UniPathway" id="UPA00232"/>
<evidence type="ECO:0000256" key="3">
    <source>
        <dbReference type="ARBA" id="ARBA00022723"/>
    </source>
</evidence>
<dbReference type="SUPFAM" id="SSF47240">
    <property type="entry name" value="Ferritin-like"/>
    <property type="match status" value="1"/>
</dbReference>
<feature type="binding site" evidence="8">
    <location>
        <position position="98"/>
    </location>
    <ligand>
        <name>Fe cation</name>
        <dbReference type="ChEBI" id="CHEBI:24875"/>
        <label>1</label>
    </ligand>
</feature>
<dbReference type="Proteomes" id="UP000694388">
    <property type="component" value="Unplaced"/>
</dbReference>
<comment type="cofactor">
    <cofactor evidence="8">
        <name>Fe cation</name>
        <dbReference type="ChEBI" id="CHEBI:24875"/>
    </cofactor>
    <text evidence="8">Binds 2 iron ions per subunit.</text>
</comment>
<reference evidence="9" key="2">
    <citation type="submission" date="2025-09" db="UniProtKB">
        <authorList>
            <consortium name="Ensembl"/>
        </authorList>
    </citation>
    <scope>IDENTIFICATION</scope>
</reference>
<organism evidence="9 10">
    <name type="scientific">Eptatretus burgeri</name>
    <name type="common">Inshore hagfish</name>
    <dbReference type="NCBI Taxonomy" id="7764"/>
    <lineage>
        <taxon>Eukaryota</taxon>
        <taxon>Metazoa</taxon>
        <taxon>Chordata</taxon>
        <taxon>Craniata</taxon>
        <taxon>Vertebrata</taxon>
        <taxon>Cyclostomata</taxon>
        <taxon>Myxini</taxon>
        <taxon>Myxiniformes</taxon>
        <taxon>Myxinidae</taxon>
        <taxon>Eptatretinae</taxon>
        <taxon>Eptatretus</taxon>
    </lineage>
</organism>
<feature type="binding site" evidence="8">
    <location>
        <position position="186"/>
    </location>
    <ligand>
        <name>Fe cation</name>
        <dbReference type="ChEBI" id="CHEBI:24875"/>
        <label>2</label>
    </ligand>
</feature>